<evidence type="ECO:0000256" key="1">
    <source>
        <dbReference type="SAM" id="MobiDB-lite"/>
    </source>
</evidence>
<organism evidence="3">
    <name type="scientific">Gulosibacter sediminis</name>
    <dbReference type="NCBI Taxonomy" id="1729695"/>
    <lineage>
        <taxon>Bacteria</taxon>
        <taxon>Bacillati</taxon>
        <taxon>Actinomycetota</taxon>
        <taxon>Actinomycetes</taxon>
        <taxon>Micrococcales</taxon>
        <taxon>Microbacteriaceae</taxon>
        <taxon>Gulosibacter</taxon>
    </lineage>
</organism>
<feature type="region of interest" description="Disordered" evidence="1">
    <location>
        <begin position="123"/>
        <end position="182"/>
    </location>
</feature>
<protein>
    <recommendedName>
        <fullName evidence="4">Cell division protein FtsL</fullName>
    </recommendedName>
</protein>
<proteinExistence type="predicted"/>
<keyword evidence="2" id="KW-0812">Transmembrane</keyword>
<evidence type="ECO:0000313" key="3">
    <source>
        <dbReference type="EMBL" id="UQN13898.1"/>
    </source>
</evidence>
<name>A0ABY4MXH4_9MICO</name>
<reference evidence="3" key="1">
    <citation type="submission" date="2022-05" db="EMBL/GenBank/DDBJ databases">
        <title>Complete genome sequence of toluene-degrading Gulosibacter sediminis strain ACHW.36C.</title>
        <authorList>
            <person name="Wai A.C."/>
            <person name="Lai G.K."/>
            <person name="Griffin S.D."/>
            <person name="Leung F.C."/>
        </authorList>
    </citation>
    <scope>NUCLEOTIDE SEQUENCE [LARGE SCALE GENOMIC DNA]</scope>
    <source>
        <strain evidence="3">ACHW.36C</strain>
    </source>
</reference>
<evidence type="ECO:0000256" key="2">
    <source>
        <dbReference type="SAM" id="Phobius"/>
    </source>
</evidence>
<gene>
    <name evidence="3" type="ORF">M3M28_07410</name>
</gene>
<sequence>MTAATSPSKRPQSTPRPALRLIPGLRRRPNISGRMIVIAVIVLLAAFAIQLALSMAIIQDAYRADDLESQQLELEREHTAALEASDAASSPQQLAQQATELGMVPSTGNSYLDLASNQIVDSGSAAPAQASPIDPSLVPNQVLEPEESAKDAENSDGAGASDAKADEPAVPSEFELSSPSTH</sequence>
<dbReference type="EMBL" id="CP097160">
    <property type="protein sequence ID" value="UQN13898.1"/>
    <property type="molecule type" value="Genomic_DNA"/>
</dbReference>
<feature type="transmembrane region" description="Helical" evidence="2">
    <location>
        <begin position="35"/>
        <end position="58"/>
    </location>
</feature>
<keyword evidence="2" id="KW-1133">Transmembrane helix</keyword>
<keyword evidence="2" id="KW-0472">Membrane</keyword>
<accession>A0ABY4MXH4</accession>
<evidence type="ECO:0008006" key="4">
    <source>
        <dbReference type="Google" id="ProtNLM"/>
    </source>
</evidence>